<gene>
    <name evidence="5" type="ORF">JEQ12_019079</name>
</gene>
<name>A0A836A0S6_SHEEP</name>
<comment type="caution">
    <text evidence="5">The sequence shown here is derived from an EMBL/GenBank/DDBJ whole genome shotgun (WGS) entry which is preliminary data.</text>
</comment>
<evidence type="ECO:0000256" key="1">
    <source>
        <dbReference type="ARBA" id="ARBA00022729"/>
    </source>
</evidence>
<dbReference type="GO" id="GO:0030198">
    <property type="term" value="P:extracellular matrix organization"/>
    <property type="evidence" value="ECO:0007669"/>
    <property type="project" value="TreeGrafter"/>
</dbReference>
<dbReference type="AlphaFoldDB" id="A0A836A0S6"/>
<feature type="compositionally biased region" description="Basic and acidic residues" evidence="3">
    <location>
        <begin position="348"/>
        <end position="369"/>
    </location>
</feature>
<dbReference type="InterPro" id="IPR008160">
    <property type="entry name" value="Collagen"/>
</dbReference>
<feature type="compositionally biased region" description="Pro residues" evidence="3">
    <location>
        <begin position="506"/>
        <end position="515"/>
    </location>
</feature>
<dbReference type="GO" id="GO:0005615">
    <property type="term" value="C:extracellular space"/>
    <property type="evidence" value="ECO:0007669"/>
    <property type="project" value="TreeGrafter"/>
</dbReference>
<dbReference type="GO" id="GO:0030020">
    <property type="term" value="F:extracellular matrix structural constituent conferring tensile strength"/>
    <property type="evidence" value="ECO:0007669"/>
    <property type="project" value="TreeGrafter"/>
</dbReference>
<dbReference type="Gene3D" id="1.20.5.320">
    <property type="entry name" value="6-Phosphogluconate Dehydrogenase, domain 3"/>
    <property type="match status" value="1"/>
</dbReference>
<proteinExistence type="predicted"/>
<feature type="compositionally biased region" description="Low complexity" evidence="3">
    <location>
        <begin position="285"/>
        <end position="304"/>
    </location>
</feature>
<dbReference type="GO" id="GO:0031012">
    <property type="term" value="C:extracellular matrix"/>
    <property type="evidence" value="ECO:0007669"/>
    <property type="project" value="TreeGrafter"/>
</dbReference>
<keyword evidence="1" id="KW-0732">Signal</keyword>
<dbReference type="PANTHER" id="PTHR24023:SF914">
    <property type="entry name" value="OTOLIN-1"/>
    <property type="match status" value="1"/>
</dbReference>
<dbReference type="InterPro" id="IPR013320">
    <property type="entry name" value="ConA-like_dom_sf"/>
</dbReference>
<protein>
    <recommendedName>
        <fullName evidence="4">Thrombospondin-like N-terminal domain-containing protein</fullName>
    </recommendedName>
</protein>
<evidence type="ECO:0000256" key="2">
    <source>
        <dbReference type="ARBA" id="ARBA00022737"/>
    </source>
</evidence>
<evidence type="ECO:0000313" key="5">
    <source>
        <dbReference type="EMBL" id="KAG5204634.1"/>
    </source>
</evidence>
<keyword evidence="2" id="KW-0677">Repeat</keyword>
<dbReference type="SUPFAM" id="SSF49899">
    <property type="entry name" value="Concanavalin A-like lectins/glucanases"/>
    <property type="match status" value="1"/>
</dbReference>
<feature type="compositionally biased region" description="Basic and acidic residues" evidence="3">
    <location>
        <begin position="240"/>
        <end position="255"/>
    </location>
</feature>
<feature type="compositionally biased region" description="Basic and acidic residues" evidence="3">
    <location>
        <begin position="458"/>
        <end position="472"/>
    </location>
</feature>
<feature type="compositionally biased region" description="Low complexity" evidence="3">
    <location>
        <begin position="516"/>
        <end position="534"/>
    </location>
</feature>
<accession>A0A836A0S6</accession>
<feature type="region of interest" description="Disordered" evidence="3">
    <location>
        <begin position="443"/>
        <end position="485"/>
    </location>
</feature>
<evidence type="ECO:0000313" key="6">
    <source>
        <dbReference type="Proteomes" id="UP000664991"/>
    </source>
</evidence>
<dbReference type="Proteomes" id="UP000664991">
    <property type="component" value="Unassembled WGS sequence"/>
</dbReference>
<feature type="region of interest" description="Disordered" evidence="3">
    <location>
        <begin position="232"/>
        <end position="417"/>
    </location>
</feature>
<evidence type="ECO:0000256" key="3">
    <source>
        <dbReference type="SAM" id="MobiDB-lite"/>
    </source>
</evidence>
<reference evidence="5 6" key="1">
    <citation type="submission" date="2020-12" db="EMBL/GenBank/DDBJ databases">
        <title>De novo assembly of Tibetan sheep genome.</title>
        <authorList>
            <person name="Li X."/>
        </authorList>
    </citation>
    <scope>NUCLEOTIDE SEQUENCE [LARGE SCALE GENOMIC DNA]</scope>
    <source>
        <tissue evidence="5">Heart</tissue>
    </source>
</reference>
<dbReference type="PANTHER" id="PTHR24023">
    <property type="entry name" value="COLLAGEN ALPHA"/>
    <property type="match status" value="1"/>
</dbReference>
<feature type="compositionally biased region" description="Basic and acidic residues" evidence="3">
    <location>
        <begin position="564"/>
        <end position="575"/>
    </location>
</feature>
<dbReference type="EMBL" id="JAEMGP010000009">
    <property type="protein sequence ID" value="KAG5204634.1"/>
    <property type="molecule type" value="Genomic_DNA"/>
</dbReference>
<dbReference type="Pfam" id="PF01391">
    <property type="entry name" value="Collagen"/>
    <property type="match status" value="2"/>
</dbReference>
<evidence type="ECO:0000259" key="4">
    <source>
        <dbReference type="SMART" id="SM00210"/>
    </source>
</evidence>
<sequence length="788" mass="82920">MFRVRRNSKKERWFLWQVLNQRNMPQVSVIVDGGRKVVELMFQAAEGDVLNYIFKNQELRSLFDRQWHKLGFGIQSQAISLYVDCNLVASRHTDRKGTVDFRGRTVIAARASDGKPVDIELHQLQVYCNWNFIAQETCCEISDIKCPEQPGFGGTAASPAPAHASRMSTFLPAKQELTDQCQCMPYKVWKSPDFLTTLQSCLPCVRICDSDVCYSSPDISVDDSLRLSSVSLGEQGFEGSKGETGEKGEPGEKGDPGLSGVNGQDGVKGDLGPRGPPGPKGEKGSLGIQGPQGPPGKEGQRGPPGVQGMQQTLDGYYHKGNGEHGAGGLKGEKGETGSPGFPGSIGPKGEKGDSGERFAKGEKGDRGEPGDPGPPGVIGSPGLKGLPGEHGIPGKQGIKGEKGLDGSPGAPGPRGPKIALPLLGDIGALFKNFCGNCQASVPGLKSNKGEESGAGEPGKFDSAARKGSKGERGYPGVPGEKGDEVTTSSSHLFLSLLKGGVNAPSYPGPPGPPGEPGAMGLPGLEGFPGIKGKPGAPGPPGIPGEPGINGKDGLPGVQGIMGKPGERGPKGERGDQGIPGDRGPQGEQGKPGLQGIKGAIGPVGPPGNKGSPGSPGHQGPPGIPGLPGSPADVVSFEEIKKYINQEVLRIFEVSKSSLEILVLWTLSCFHSGFFLISECECRATEDRREKGGNRELGFQGARVFLGLQLRACQAHQVPQGPRAPQDLVEDVTQKIACIPFHMPDSEQDSLKSFRTKIFNVEARDKFRQTLKESSLEPVPIIRFLCGYS</sequence>
<organism evidence="5 6">
    <name type="scientific">Ovis aries</name>
    <name type="common">Sheep</name>
    <dbReference type="NCBI Taxonomy" id="9940"/>
    <lineage>
        <taxon>Eukaryota</taxon>
        <taxon>Metazoa</taxon>
        <taxon>Chordata</taxon>
        <taxon>Craniata</taxon>
        <taxon>Vertebrata</taxon>
        <taxon>Euteleostomi</taxon>
        <taxon>Mammalia</taxon>
        <taxon>Eutheria</taxon>
        <taxon>Laurasiatheria</taxon>
        <taxon>Artiodactyla</taxon>
        <taxon>Ruminantia</taxon>
        <taxon>Pecora</taxon>
        <taxon>Bovidae</taxon>
        <taxon>Caprinae</taxon>
        <taxon>Ovis</taxon>
    </lineage>
</organism>
<dbReference type="Gene3D" id="2.60.120.200">
    <property type="match status" value="1"/>
</dbReference>
<dbReference type="SMART" id="SM00210">
    <property type="entry name" value="TSPN"/>
    <property type="match status" value="1"/>
</dbReference>
<feature type="domain" description="Thrombospondin-like N-terminal" evidence="4">
    <location>
        <begin position="1"/>
        <end position="130"/>
    </location>
</feature>
<dbReference type="InterPro" id="IPR050149">
    <property type="entry name" value="Collagen_superfamily"/>
</dbReference>
<feature type="region of interest" description="Disordered" evidence="3">
    <location>
        <begin position="503"/>
        <end position="629"/>
    </location>
</feature>
<feature type="compositionally biased region" description="Low complexity" evidence="3">
    <location>
        <begin position="606"/>
        <end position="617"/>
    </location>
</feature>
<dbReference type="InterPro" id="IPR048287">
    <property type="entry name" value="TSPN-like_N"/>
</dbReference>